<dbReference type="EMBL" id="BTGC01000003">
    <property type="protein sequence ID" value="GMM49854.1"/>
    <property type="molecule type" value="Genomic_DNA"/>
</dbReference>
<protein>
    <submittedName>
        <fullName evidence="1">Uncharacterized protein</fullName>
    </submittedName>
</protein>
<name>A0AAV5RE66_STABA</name>
<accession>A0AAV5RE66</accession>
<proteinExistence type="predicted"/>
<comment type="caution">
    <text evidence="1">The sequence shown here is derived from an EMBL/GenBank/DDBJ whole genome shotgun (WGS) entry which is preliminary data.</text>
</comment>
<reference evidence="1 2" key="1">
    <citation type="journal article" date="2023" name="Elife">
        <title>Identification of key yeast species and microbe-microbe interactions impacting larval growth of Drosophila in the wild.</title>
        <authorList>
            <person name="Mure A."/>
            <person name="Sugiura Y."/>
            <person name="Maeda R."/>
            <person name="Honda K."/>
            <person name="Sakurai N."/>
            <person name="Takahashi Y."/>
            <person name="Watada M."/>
            <person name="Katoh T."/>
            <person name="Gotoh A."/>
            <person name="Gotoh Y."/>
            <person name="Taniguchi I."/>
            <person name="Nakamura K."/>
            <person name="Hayashi T."/>
            <person name="Katayama T."/>
            <person name="Uemura T."/>
            <person name="Hattori Y."/>
        </authorList>
    </citation>
    <scope>NUCLEOTIDE SEQUENCE [LARGE SCALE GENOMIC DNA]</scope>
    <source>
        <strain evidence="1 2">SB-73</strain>
    </source>
</reference>
<evidence type="ECO:0000313" key="2">
    <source>
        <dbReference type="Proteomes" id="UP001362899"/>
    </source>
</evidence>
<keyword evidence="2" id="KW-1185">Reference proteome</keyword>
<evidence type="ECO:0000313" key="1">
    <source>
        <dbReference type="EMBL" id="GMM49854.1"/>
    </source>
</evidence>
<gene>
    <name evidence="1" type="ORF">DASB73_008120</name>
</gene>
<dbReference type="AlphaFoldDB" id="A0AAV5RE66"/>
<organism evidence="1 2">
    <name type="scientific">Starmerella bacillaris</name>
    <name type="common">Yeast</name>
    <name type="synonym">Candida zemplinina</name>
    <dbReference type="NCBI Taxonomy" id="1247836"/>
    <lineage>
        <taxon>Eukaryota</taxon>
        <taxon>Fungi</taxon>
        <taxon>Dikarya</taxon>
        <taxon>Ascomycota</taxon>
        <taxon>Saccharomycotina</taxon>
        <taxon>Dipodascomycetes</taxon>
        <taxon>Dipodascales</taxon>
        <taxon>Trichomonascaceae</taxon>
        <taxon>Starmerella</taxon>
    </lineage>
</organism>
<dbReference type="Proteomes" id="UP001362899">
    <property type="component" value="Unassembled WGS sequence"/>
</dbReference>
<sequence>MDGDLPYKKVNRAWRKITLAVVITAASYKLYRNYTRLDTEDTKLPPGSFTGSTGVQPAVRRSKYEGAGNAALGRGSGDRFN</sequence>